<dbReference type="Gramene" id="TuG1812G0500000642.01.T01">
    <property type="protein sequence ID" value="TuG1812G0500000642.01.T01.cds385466"/>
    <property type="gene ID" value="TuG1812G0500000642.01"/>
</dbReference>
<feature type="region of interest" description="Disordered" evidence="1">
    <location>
        <begin position="73"/>
        <end position="98"/>
    </location>
</feature>
<dbReference type="Gramene" id="TuG1812G0500000642.01.T02">
    <property type="protein sequence ID" value="TuG1812G0500000642.01.T02.cds385466"/>
    <property type="gene ID" value="TuG1812G0500000642.01"/>
</dbReference>
<protein>
    <submittedName>
        <fullName evidence="2">Uncharacterized protein</fullName>
    </submittedName>
</protein>
<accession>A0A8R7UBQ3</accession>
<dbReference type="EnsemblPlants" id="TuG1812G0500000642.01.T01">
    <property type="protein sequence ID" value="TuG1812G0500000642.01.T01.cds385466"/>
    <property type="gene ID" value="TuG1812G0500000642.01"/>
</dbReference>
<feature type="compositionally biased region" description="Polar residues" evidence="1">
    <location>
        <begin position="85"/>
        <end position="98"/>
    </location>
</feature>
<dbReference type="EnsemblPlants" id="TuG1812G0500000642.01.T02">
    <property type="protein sequence ID" value="TuG1812G0500000642.01.T02.cds385466"/>
    <property type="gene ID" value="TuG1812G0500000642.01"/>
</dbReference>
<evidence type="ECO:0000313" key="2">
    <source>
        <dbReference type="EnsemblPlants" id="TuG1812G0500000642.01.T02.cds385466"/>
    </source>
</evidence>
<evidence type="ECO:0000313" key="3">
    <source>
        <dbReference type="Proteomes" id="UP000015106"/>
    </source>
</evidence>
<reference evidence="2" key="2">
    <citation type="submission" date="2018-03" db="EMBL/GenBank/DDBJ databases">
        <title>The Triticum urartu genome reveals the dynamic nature of wheat genome evolution.</title>
        <authorList>
            <person name="Ling H."/>
            <person name="Ma B."/>
            <person name="Shi X."/>
            <person name="Liu H."/>
            <person name="Dong L."/>
            <person name="Sun H."/>
            <person name="Cao Y."/>
            <person name="Gao Q."/>
            <person name="Zheng S."/>
            <person name="Li Y."/>
            <person name="Yu Y."/>
            <person name="Du H."/>
            <person name="Qi M."/>
            <person name="Li Y."/>
            <person name="Yu H."/>
            <person name="Cui Y."/>
            <person name="Wang N."/>
            <person name="Chen C."/>
            <person name="Wu H."/>
            <person name="Zhao Y."/>
            <person name="Zhang J."/>
            <person name="Li Y."/>
            <person name="Zhou W."/>
            <person name="Zhang B."/>
            <person name="Hu W."/>
            <person name="Eijk M."/>
            <person name="Tang J."/>
            <person name="Witsenboer H."/>
            <person name="Zhao S."/>
            <person name="Li Z."/>
            <person name="Zhang A."/>
            <person name="Wang D."/>
            <person name="Liang C."/>
        </authorList>
    </citation>
    <scope>NUCLEOTIDE SEQUENCE [LARGE SCALE GENOMIC DNA]</scope>
    <source>
        <strain evidence="2">cv. G1812</strain>
    </source>
</reference>
<keyword evidence="3" id="KW-1185">Reference proteome</keyword>
<proteinExistence type="predicted"/>
<evidence type="ECO:0000256" key="1">
    <source>
        <dbReference type="SAM" id="MobiDB-lite"/>
    </source>
</evidence>
<reference evidence="3" key="1">
    <citation type="journal article" date="2013" name="Nature">
        <title>Draft genome of the wheat A-genome progenitor Triticum urartu.</title>
        <authorList>
            <person name="Ling H.Q."/>
            <person name="Zhao S."/>
            <person name="Liu D."/>
            <person name="Wang J."/>
            <person name="Sun H."/>
            <person name="Zhang C."/>
            <person name="Fan H."/>
            <person name="Li D."/>
            <person name="Dong L."/>
            <person name="Tao Y."/>
            <person name="Gao C."/>
            <person name="Wu H."/>
            <person name="Li Y."/>
            <person name="Cui Y."/>
            <person name="Guo X."/>
            <person name="Zheng S."/>
            <person name="Wang B."/>
            <person name="Yu K."/>
            <person name="Liang Q."/>
            <person name="Yang W."/>
            <person name="Lou X."/>
            <person name="Chen J."/>
            <person name="Feng M."/>
            <person name="Jian J."/>
            <person name="Zhang X."/>
            <person name="Luo G."/>
            <person name="Jiang Y."/>
            <person name="Liu J."/>
            <person name="Wang Z."/>
            <person name="Sha Y."/>
            <person name="Zhang B."/>
            <person name="Wu H."/>
            <person name="Tang D."/>
            <person name="Shen Q."/>
            <person name="Xue P."/>
            <person name="Zou S."/>
            <person name="Wang X."/>
            <person name="Liu X."/>
            <person name="Wang F."/>
            <person name="Yang Y."/>
            <person name="An X."/>
            <person name="Dong Z."/>
            <person name="Zhang K."/>
            <person name="Zhang X."/>
            <person name="Luo M.C."/>
            <person name="Dvorak J."/>
            <person name="Tong Y."/>
            <person name="Wang J."/>
            <person name="Yang H."/>
            <person name="Li Z."/>
            <person name="Wang D."/>
            <person name="Zhang A."/>
            <person name="Wang J."/>
        </authorList>
    </citation>
    <scope>NUCLEOTIDE SEQUENCE</scope>
    <source>
        <strain evidence="3">cv. G1812</strain>
    </source>
</reference>
<sequence>MWARIPSRKLARLSSARCQELLQGLLPLPSCGPRMSAPMPVGRPRRCSWHSDKAQLPVPRTISSAWWDVTSMPRRPFPGREQQRQRSSPILDQASAATVQHRCSARRDRWTTRRCMSPEWRASWGRSTLMLVSSWRLKTINRRIRLSCPPASNM</sequence>
<dbReference type="AlphaFoldDB" id="A0A8R7UBQ3"/>
<reference evidence="2" key="3">
    <citation type="submission" date="2022-06" db="UniProtKB">
        <authorList>
            <consortium name="EnsemblPlants"/>
        </authorList>
    </citation>
    <scope>IDENTIFICATION</scope>
</reference>
<organism evidence="2 3">
    <name type="scientific">Triticum urartu</name>
    <name type="common">Red wild einkorn</name>
    <name type="synonym">Crithodium urartu</name>
    <dbReference type="NCBI Taxonomy" id="4572"/>
    <lineage>
        <taxon>Eukaryota</taxon>
        <taxon>Viridiplantae</taxon>
        <taxon>Streptophyta</taxon>
        <taxon>Embryophyta</taxon>
        <taxon>Tracheophyta</taxon>
        <taxon>Spermatophyta</taxon>
        <taxon>Magnoliopsida</taxon>
        <taxon>Liliopsida</taxon>
        <taxon>Poales</taxon>
        <taxon>Poaceae</taxon>
        <taxon>BOP clade</taxon>
        <taxon>Pooideae</taxon>
        <taxon>Triticodae</taxon>
        <taxon>Triticeae</taxon>
        <taxon>Triticinae</taxon>
        <taxon>Triticum</taxon>
    </lineage>
</organism>
<name>A0A8R7UBQ3_TRIUA</name>
<dbReference type="Proteomes" id="UP000015106">
    <property type="component" value="Chromosome 5"/>
</dbReference>